<reference evidence="2 3" key="1">
    <citation type="submission" date="2024-04" db="EMBL/GenBank/DDBJ databases">
        <title>Phyllosticta paracitricarpa is synonymous to the EU quarantine fungus P. citricarpa based on phylogenomic analyses.</title>
        <authorList>
            <consortium name="Lawrence Berkeley National Laboratory"/>
            <person name="Van Ingen-Buijs V.A."/>
            <person name="Van Westerhoven A.C."/>
            <person name="Haridas S."/>
            <person name="Skiadas P."/>
            <person name="Martin F."/>
            <person name="Groenewald J.Z."/>
            <person name="Crous P.W."/>
            <person name="Seidl M.F."/>
        </authorList>
    </citation>
    <scope>NUCLEOTIDE SEQUENCE [LARGE SCALE GENOMIC DNA]</scope>
    <source>
        <strain evidence="2 3">CBS 123374</strain>
    </source>
</reference>
<organism evidence="2 3">
    <name type="scientific">Phyllosticta capitalensis</name>
    <dbReference type="NCBI Taxonomy" id="121624"/>
    <lineage>
        <taxon>Eukaryota</taxon>
        <taxon>Fungi</taxon>
        <taxon>Dikarya</taxon>
        <taxon>Ascomycota</taxon>
        <taxon>Pezizomycotina</taxon>
        <taxon>Dothideomycetes</taxon>
        <taxon>Dothideomycetes incertae sedis</taxon>
        <taxon>Botryosphaeriales</taxon>
        <taxon>Phyllostictaceae</taxon>
        <taxon>Phyllosticta</taxon>
    </lineage>
</organism>
<comment type="caution">
    <text evidence="2">The sequence shown here is derived from an EMBL/GenBank/DDBJ whole genome shotgun (WGS) entry which is preliminary data.</text>
</comment>
<keyword evidence="3" id="KW-1185">Reference proteome</keyword>
<accession>A0ABR1Z0J7</accession>
<dbReference type="EMBL" id="JBBWRZ010000002">
    <property type="protein sequence ID" value="KAK8244490.1"/>
    <property type="molecule type" value="Genomic_DNA"/>
</dbReference>
<name>A0ABR1Z0J7_9PEZI</name>
<evidence type="ECO:0000313" key="3">
    <source>
        <dbReference type="Proteomes" id="UP001492380"/>
    </source>
</evidence>
<protein>
    <submittedName>
        <fullName evidence="2">Uncharacterized protein</fullName>
    </submittedName>
</protein>
<feature type="region of interest" description="Disordered" evidence="1">
    <location>
        <begin position="1"/>
        <end position="21"/>
    </location>
</feature>
<evidence type="ECO:0000313" key="2">
    <source>
        <dbReference type="EMBL" id="KAK8244490.1"/>
    </source>
</evidence>
<feature type="compositionally biased region" description="Low complexity" evidence="1">
    <location>
        <begin position="1"/>
        <end position="18"/>
    </location>
</feature>
<dbReference type="Proteomes" id="UP001492380">
    <property type="component" value="Unassembled WGS sequence"/>
</dbReference>
<proteinExistence type="predicted"/>
<sequence>MSSSSQQPQQQNIQAGSQAMDLAIVNENDTSKKTLSWEQKQACRVAEVKAEIAKIEMMNKQLLKTIKQIASIAETVQDKMTFEKRKFKGLKEYLDEYEEHADLAAVESTLWSTIECSENPIAHYGRYDLENMADDMEVAIHLSNVVMKTREKMKQLAEE</sequence>
<gene>
    <name evidence="2" type="ORF">HDK90DRAFT_160324</name>
</gene>
<evidence type="ECO:0000256" key="1">
    <source>
        <dbReference type="SAM" id="MobiDB-lite"/>
    </source>
</evidence>